<evidence type="ECO:0000313" key="4">
    <source>
        <dbReference type="Proteomes" id="UP000642014"/>
    </source>
</evidence>
<dbReference type="RefSeq" id="WP_229991725.1">
    <property type="nucleotide sequence ID" value="NZ_BMSJ01000014.1"/>
</dbReference>
<dbReference type="Proteomes" id="UP000642014">
    <property type="component" value="Unassembled WGS sequence"/>
</dbReference>
<dbReference type="Gene3D" id="1.10.1200.10">
    <property type="entry name" value="ACP-like"/>
    <property type="match status" value="1"/>
</dbReference>
<gene>
    <name evidence="3" type="ORF">GCM10010497_58800</name>
</gene>
<dbReference type="InterPro" id="IPR036736">
    <property type="entry name" value="ACP-like_sf"/>
</dbReference>
<dbReference type="Pfam" id="PF00550">
    <property type="entry name" value="PP-binding"/>
    <property type="match status" value="1"/>
</dbReference>
<evidence type="ECO:0000256" key="1">
    <source>
        <dbReference type="SAM" id="MobiDB-lite"/>
    </source>
</evidence>
<proteinExistence type="predicted"/>
<dbReference type="PROSITE" id="PS50075">
    <property type="entry name" value="CARRIER"/>
    <property type="match status" value="1"/>
</dbReference>
<name>A0AAV4KSS2_9ACTN</name>
<accession>A0AAV4KSS2</accession>
<comment type="caution">
    <text evidence="3">The sequence shown here is derived from an EMBL/GenBank/DDBJ whole genome shotgun (WGS) entry which is preliminary data.</text>
</comment>
<organism evidence="3 4">
    <name type="scientific">Streptomyces cinereoruber</name>
    <dbReference type="NCBI Taxonomy" id="67260"/>
    <lineage>
        <taxon>Bacteria</taxon>
        <taxon>Bacillati</taxon>
        <taxon>Actinomycetota</taxon>
        <taxon>Actinomycetes</taxon>
        <taxon>Kitasatosporales</taxon>
        <taxon>Streptomycetaceae</taxon>
        <taxon>Streptomyces</taxon>
    </lineage>
</organism>
<feature type="compositionally biased region" description="Basic residues" evidence="1">
    <location>
        <begin position="72"/>
        <end position="83"/>
    </location>
</feature>
<dbReference type="SUPFAM" id="SSF47336">
    <property type="entry name" value="ACP-like"/>
    <property type="match status" value="1"/>
</dbReference>
<sequence length="97" mass="10681">MPDIPPNPETAPARAVRMILAQELGLPPDRITPDDRLDELPEVDSVKLARAVARLEETLGVELDDDELVRHPDRRRPVPRGRPHREAGMTPAAALAA</sequence>
<evidence type="ECO:0000313" key="3">
    <source>
        <dbReference type="EMBL" id="GGR47663.1"/>
    </source>
</evidence>
<protein>
    <recommendedName>
        <fullName evidence="2">Carrier domain-containing protein</fullName>
    </recommendedName>
</protein>
<evidence type="ECO:0000259" key="2">
    <source>
        <dbReference type="PROSITE" id="PS50075"/>
    </source>
</evidence>
<dbReference type="GeneID" id="95452235"/>
<dbReference type="InterPro" id="IPR009081">
    <property type="entry name" value="PP-bd_ACP"/>
</dbReference>
<reference evidence="3 4" key="1">
    <citation type="journal article" date="2014" name="Int. J. Syst. Evol. Microbiol.">
        <title>Complete genome sequence of Corynebacterium casei LMG S-19264T (=DSM 44701T), isolated from a smear-ripened cheese.</title>
        <authorList>
            <consortium name="US DOE Joint Genome Institute (JGI-PGF)"/>
            <person name="Walter F."/>
            <person name="Albersmeier A."/>
            <person name="Kalinowski J."/>
            <person name="Ruckert C."/>
        </authorList>
    </citation>
    <scope>NUCLEOTIDE SEQUENCE [LARGE SCALE GENOMIC DNA]</scope>
    <source>
        <strain evidence="3 4">JCM 4205</strain>
    </source>
</reference>
<dbReference type="AlphaFoldDB" id="A0AAV4KSS2"/>
<dbReference type="EMBL" id="BMSJ01000014">
    <property type="protein sequence ID" value="GGR47663.1"/>
    <property type="molecule type" value="Genomic_DNA"/>
</dbReference>
<feature type="region of interest" description="Disordered" evidence="1">
    <location>
        <begin position="67"/>
        <end position="97"/>
    </location>
</feature>
<feature type="domain" description="Carrier" evidence="2">
    <location>
        <begin position="7"/>
        <end position="85"/>
    </location>
</feature>